<keyword evidence="8" id="KW-1185">Reference proteome</keyword>
<dbReference type="Proteomes" id="UP000295611">
    <property type="component" value="Unassembled WGS sequence"/>
</dbReference>
<feature type="compositionally biased region" description="Basic and acidic residues" evidence="5">
    <location>
        <begin position="176"/>
        <end position="186"/>
    </location>
</feature>
<dbReference type="OrthoDB" id="8828485at2"/>
<organism evidence="7 8">
    <name type="scientific">Paludibacterium purpuratum</name>
    <dbReference type="NCBI Taxonomy" id="1144873"/>
    <lineage>
        <taxon>Bacteria</taxon>
        <taxon>Pseudomonadati</taxon>
        <taxon>Pseudomonadota</taxon>
        <taxon>Betaproteobacteria</taxon>
        <taxon>Neisseriales</taxon>
        <taxon>Chromobacteriaceae</taxon>
        <taxon>Paludibacterium</taxon>
    </lineage>
</organism>
<evidence type="ECO:0000256" key="5">
    <source>
        <dbReference type="SAM" id="MobiDB-lite"/>
    </source>
</evidence>
<dbReference type="RefSeq" id="WP_133683121.1">
    <property type="nucleotide sequence ID" value="NZ_SNZP01000014.1"/>
</dbReference>
<dbReference type="AlphaFoldDB" id="A0A4V6PZ65"/>
<evidence type="ECO:0000256" key="1">
    <source>
        <dbReference type="ARBA" id="ARBA00000798"/>
    </source>
</evidence>
<gene>
    <name evidence="7" type="ORF">DFP86_114100</name>
</gene>
<protein>
    <submittedName>
        <fullName evidence="7">Phospholipase D-like protein</fullName>
    </submittedName>
</protein>
<dbReference type="PROSITE" id="PS50035">
    <property type="entry name" value="PLD"/>
    <property type="match status" value="1"/>
</dbReference>
<comment type="catalytic activity">
    <reaction evidence="1">
        <text>a 1,2-diacyl-sn-glycero-3-phosphocholine + H2O = a 1,2-diacyl-sn-glycero-3-phosphate + choline + H(+)</text>
        <dbReference type="Rhea" id="RHEA:14445"/>
        <dbReference type="ChEBI" id="CHEBI:15354"/>
        <dbReference type="ChEBI" id="CHEBI:15377"/>
        <dbReference type="ChEBI" id="CHEBI:15378"/>
        <dbReference type="ChEBI" id="CHEBI:57643"/>
        <dbReference type="ChEBI" id="CHEBI:58608"/>
        <dbReference type="EC" id="3.1.4.4"/>
    </reaction>
</comment>
<evidence type="ECO:0000256" key="2">
    <source>
        <dbReference type="ARBA" id="ARBA00022737"/>
    </source>
</evidence>
<dbReference type="InterPro" id="IPR025202">
    <property type="entry name" value="PLD-like_dom"/>
</dbReference>
<keyword evidence="4" id="KW-0443">Lipid metabolism</keyword>
<dbReference type="SMART" id="SM00155">
    <property type="entry name" value="PLDc"/>
    <property type="match status" value="2"/>
</dbReference>
<name>A0A4V6PZ65_9NEIS</name>
<keyword evidence="2" id="KW-0677">Repeat</keyword>
<dbReference type="PANTHER" id="PTHR18896">
    <property type="entry name" value="PHOSPHOLIPASE D"/>
    <property type="match status" value="1"/>
</dbReference>
<feature type="compositionally biased region" description="Basic and acidic residues" evidence="5">
    <location>
        <begin position="473"/>
        <end position="489"/>
    </location>
</feature>
<evidence type="ECO:0000256" key="3">
    <source>
        <dbReference type="ARBA" id="ARBA00022801"/>
    </source>
</evidence>
<comment type="caution">
    <text evidence="7">The sequence shown here is derived from an EMBL/GenBank/DDBJ whole genome shotgun (WGS) entry which is preliminary data.</text>
</comment>
<proteinExistence type="predicted"/>
<feature type="domain" description="PLD phosphodiesterase" evidence="6">
    <location>
        <begin position="554"/>
        <end position="581"/>
    </location>
</feature>
<dbReference type="PANTHER" id="PTHR18896:SF76">
    <property type="entry name" value="PHOSPHOLIPASE"/>
    <property type="match status" value="1"/>
</dbReference>
<accession>A0A4V6PZ65</accession>
<dbReference type="SUPFAM" id="SSF56024">
    <property type="entry name" value="Phospholipase D/nuclease"/>
    <property type="match status" value="2"/>
</dbReference>
<dbReference type="GO" id="GO:0004630">
    <property type="term" value="F:phospholipase D activity"/>
    <property type="evidence" value="ECO:0007669"/>
    <property type="project" value="UniProtKB-EC"/>
</dbReference>
<evidence type="ECO:0000313" key="7">
    <source>
        <dbReference type="EMBL" id="TDR73338.1"/>
    </source>
</evidence>
<dbReference type="Pfam" id="PF13091">
    <property type="entry name" value="PLDc_2"/>
    <property type="match status" value="1"/>
</dbReference>
<dbReference type="GO" id="GO:0009395">
    <property type="term" value="P:phospholipid catabolic process"/>
    <property type="evidence" value="ECO:0007669"/>
    <property type="project" value="TreeGrafter"/>
</dbReference>
<reference evidence="7 8" key="1">
    <citation type="submission" date="2019-03" db="EMBL/GenBank/DDBJ databases">
        <title>Genomic Encyclopedia of Type Strains, Phase III (KMG-III): the genomes of soil and plant-associated and newly described type strains.</title>
        <authorList>
            <person name="Whitman W."/>
        </authorList>
    </citation>
    <scope>NUCLEOTIDE SEQUENCE [LARGE SCALE GENOMIC DNA]</scope>
    <source>
        <strain evidence="7 8">CECT 8976</strain>
    </source>
</reference>
<evidence type="ECO:0000313" key="8">
    <source>
        <dbReference type="Proteomes" id="UP000295611"/>
    </source>
</evidence>
<dbReference type="EMBL" id="SNZP01000014">
    <property type="protein sequence ID" value="TDR73338.1"/>
    <property type="molecule type" value="Genomic_DNA"/>
</dbReference>
<feature type="region of interest" description="Disordered" evidence="5">
    <location>
        <begin position="473"/>
        <end position="503"/>
    </location>
</feature>
<evidence type="ECO:0000259" key="6">
    <source>
        <dbReference type="PROSITE" id="PS50035"/>
    </source>
</evidence>
<dbReference type="InterPro" id="IPR001736">
    <property type="entry name" value="PLipase_D/transphosphatidylase"/>
</dbReference>
<feature type="region of interest" description="Disordered" evidence="5">
    <location>
        <begin position="173"/>
        <end position="195"/>
    </location>
</feature>
<evidence type="ECO:0000256" key="4">
    <source>
        <dbReference type="ARBA" id="ARBA00023098"/>
    </source>
</evidence>
<sequence>MNSPIVVPVSPKKRMAANLTLPWFLQKSEYHIQQASFQILVNGEAAFAAVHYAIAKAKKNVCIICWGFQPSMYFVRKGADAVKYADMAEAVPAQIGKLLEYKAKQGVQVRVLSFASKVGGLYVNSTGATVEESQTPGRWAVGIKDKPGFETPAQYDFDKHWYALYDEDQAAAGATEKADRDRRHPDIPSQTLHFRSRGFGPRTRKHILDQEYDDSGLKLTTKSALALGPSHHQKMVLVDYDDEHAHVGFVMGHNMLDEYWDTNEHSAKRMAPNLGRNGIVGPREDFSSLVTGPVIGDMFHNFRRAWRDETKEDLALPSGGFINYKPRLDKGANKPAMVQLLRTQPEYKKQDIKKMYLQTVNNVTSFIYIENQYFRWPPLAEKIKAAAKAQKEHGRPYPIYLFVVTNTSDAGVGAGTVNTYRMLDSLGRADTIPAVARAERADDLEARLGQAKQAEREASIIHAANVLSPEKLREKTRQAQEEATARRQQAEQAYEAAQKPDAPVAEVEQPGLKTHICSLVAMDSKVTPATYEQRYNYDQGKQISVVKTPATGWTEVYIHAKLMIVNDTFLTLGSANINTRSMQVDSELNLALDRPEIAHPLRKELWGRHTHSWKDANPERMDMAENSKATFTAWRDILKKNFSAFKNGQPPIAPLREFLRTDPARSNSD</sequence>
<dbReference type="InterPro" id="IPR015679">
    <property type="entry name" value="PLipase_D_fam"/>
</dbReference>
<dbReference type="Gene3D" id="3.30.870.10">
    <property type="entry name" value="Endonuclease Chain A"/>
    <property type="match status" value="2"/>
</dbReference>
<keyword evidence="3" id="KW-0378">Hydrolase</keyword>